<name>A0A6J4PEP5_9ACTN</name>
<dbReference type="GO" id="GO:0005840">
    <property type="term" value="C:ribosome"/>
    <property type="evidence" value="ECO:0007669"/>
    <property type="project" value="UniProtKB-KW"/>
</dbReference>
<dbReference type="EMBL" id="CADCUY010000323">
    <property type="protein sequence ID" value="CAA9413778.1"/>
    <property type="molecule type" value="Genomic_DNA"/>
</dbReference>
<reference evidence="2" key="1">
    <citation type="submission" date="2020-02" db="EMBL/GenBank/DDBJ databases">
        <authorList>
            <person name="Meier V. D."/>
        </authorList>
    </citation>
    <scope>NUCLEOTIDE SEQUENCE</scope>
    <source>
        <strain evidence="2">AVDCRST_MAG35</strain>
    </source>
</reference>
<evidence type="ECO:0000313" key="2">
    <source>
        <dbReference type="EMBL" id="CAA9413778.1"/>
    </source>
</evidence>
<keyword evidence="2" id="KW-0689">Ribosomal protein</keyword>
<evidence type="ECO:0000256" key="1">
    <source>
        <dbReference type="SAM" id="MobiDB-lite"/>
    </source>
</evidence>
<feature type="region of interest" description="Disordered" evidence="1">
    <location>
        <begin position="1"/>
        <end position="204"/>
    </location>
</feature>
<gene>
    <name evidence="2" type="ORF">AVDCRST_MAG35-1588</name>
</gene>
<feature type="non-terminal residue" evidence="2">
    <location>
        <position position="204"/>
    </location>
</feature>
<dbReference type="AlphaFoldDB" id="A0A6J4PEP5"/>
<keyword evidence="2" id="KW-0687">Ribonucleoprotein</keyword>
<proteinExistence type="predicted"/>
<protein>
    <submittedName>
        <fullName evidence="2">FIG01269488: protein, clustered with ribosomal protein L32p</fullName>
    </submittedName>
</protein>
<feature type="compositionally biased region" description="Basic residues" evidence="1">
    <location>
        <begin position="115"/>
        <end position="125"/>
    </location>
</feature>
<feature type="non-terminal residue" evidence="2">
    <location>
        <position position="1"/>
    </location>
</feature>
<feature type="compositionally biased region" description="Low complexity" evidence="1">
    <location>
        <begin position="87"/>
        <end position="100"/>
    </location>
</feature>
<sequence>EAPRPARAAGRRHPRAGTSTRRLAAHRPHRPRAGRPRQRGRRRPPGLRPAPGAAAGVGDGGGARHRHRHRHHDGAVRALPRRHRAVLRGAAAGAVRLPLGLHRRRRGRAGDGGRPHRPRARPARRRGADPAVPARVPRGLPGPAHPVRAQRRGVRGGGSRAPGRRRPALGRPRAAGRDQRPRPRRGRGPPDHPPDRAAEQQEGL</sequence>
<accession>A0A6J4PEP5</accession>
<feature type="compositionally biased region" description="Basic and acidic residues" evidence="1">
    <location>
        <begin position="188"/>
        <end position="204"/>
    </location>
</feature>
<feature type="compositionally biased region" description="Basic residues" evidence="1">
    <location>
        <begin position="63"/>
        <end position="72"/>
    </location>
</feature>
<organism evidence="2">
    <name type="scientific">uncultured Quadrisphaera sp</name>
    <dbReference type="NCBI Taxonomy" id="904978"/>
    <lineage>
        <taxon>Bacteria</taxon>
        <taxon>Bacillati</taxon>
        <taxon>Actinomycetota</taxon>
        <taxon>Actinomycetes</taxon>
        <taxon>Kineosporiales</taxon>
        <taxon>Kineosporiaceae</taxon>
        <taxon>Quadrisphaera</taxon>
        <taxon>environmental samples</taxon>
    </lineage>
</organism>
<feature type="compositionally biased region" description="Low complexity" evidence="1">
    <location>
        <begin position="129"/>
        <end position="139"/>
    </location>
</feature>
<feature type="compositionally biased region" description="Basic residues" evidence="1">
    <location>
        <begin position="23"/>
        <end position="45"/>
    </location>
</feature>